<protein>
    <submittedName>
        <fullName evidence="2">Uncharacterized protein</fullName>
    </submittedName>
</protein>
<reference evidence="2" key="1">
    <citation type="submission" date="2019-06" db="EMBL/GenBank/DDBJ databases">
        <authorList>
            <person name="Zheng W."/>
        </authorList>
    </citation>
    <scope>NUCLEOTIDE SEQUENCE</scope>
    <source>
        <strain evidence="2">QDHG01</strain>
    </source>
</reference>
<evidence type="ECO:0000313" key="2">
    <source>
        <dbReference type="EMBL" id="TNV85252.1"/>
    </source>
</evidence>
<organism evidence="2 3">
    <name type="scientific">Halteria grandinella</name>
    <dbReference type="NCBI Taxonomy" id="5974"/>
    <lineage>
        <taxon>Eukaryota</taxon>
        <taxon>Sar</taxon>
        <taxon>Alveolata</taxon>
        <taxon>Ciliophora</taxon>
        <taxon>Intramacronucleata</taxon>
        <taxon>Spirotrichea</taxon>
        <taxon>Stichotrichia</taxon>
        <taxon>Sporadotrichida</taxon>
        <taxon>Halteriidae</taxon>
        <taxon>Halteria</taxon>
    </lineage>
</organism>
<accession>A0A8J8NZS9</accession>
<feature type="compositionally biased region" description="Polar residues" evidence="1">
    <location>
        <begin position="488"/>
        <end position="502"/>
    </location>
</feature>
<name>A0A8J8NZS9_HALGN</name>
<dbReference type="AlphaFoldDB" id="A0A8J8NZS9"/>
<dbReference type="Proteomes" id="UP000785679">
    <property type="component" value="Unassembled WGS sequence"/>
</dbReference>
<feature type="compositionally biased region" description="Polar residues" evidence="1">
    <location>
        <begin position="465"/>
        <end position="479"/>
    </location>
</feature>
<dbReference type="EMBL" id="RRYP01001989">
    <property type="protein sequence ID" value="TNV85252.1"/>
    <property type="molecule type" value="Genomic_DNA"/>
</dbReference>
<evidence type="ECO:0000256" key="1">
    <source>
        <dbReference type="SAM" id="MobiDB-lite"/>
    </source>
</evidence>
<comment type="caution">
    <text evidence="2">The sequence shown here is derived from an EMBL/GenBank/DDBJ whole genome shotgun (WGS) entry which is preliminary data.</text>
</comment>
<sequence>MLNLNTLGTSVNYQQQARSSPLQIYPPQASNILTQQSGMNPHIQSLLNPKNSETQKQYSPYYVVQTSSDEMVPQHRIAPPPQQYVPFHNKVDQRWTMQPRQGTEMKARPMDKEALFNVADVPNMRVEIPPQKTKVVPSTLLTSASGNIGIVQGTLTQNMVLPPDHRMKSLNQQIGQMENSRIQGYLRHIKAQSVLSKPSIPPLLSQTLMPNGIGLAVANTEEIKNYKLTQVERIQKLNELNKRQLYDHFHYVFESENRSPPTLQSPLANKDYLKTRMYVDPSSNGFYIQSAQQNSSTTPTQKYLSTNKLESFQNKFSPAVEKNISDMKMFPQVQKGQYLEKYKNSLPQGTSIENHGQEILIKIPKASAHHSRNSSGFVLPKGNSALPLVPIEQKSRLSEGGGSIYNPHLYSFQEVLNTHKSKDNETLRIKNIEANTRTDSFGSDFNVKQLLFQGSKRNSGFQLLNSSIGTPKLPDNSSEFDQHPSKPQPTTIVPPSQITQKSHFTKPLLLQKPPKPIKPIE</sequence>
<proteinExistence type="predicted"/>
<gene>
    <name evidence="2" type="ORF">FGO68_gene10468</name>
</gene>
<feature type="region of interest" description="Disordered" evidence="1">
    <location>
        <begin position="465"/>
        <end position="521"/>
    </location>
</feature>
<evidence type="ECO:0000313" key="3">
    <source>
        <dbReference type="Proteomes" id="UP000785679"/>
    </source>
</evidence>
<keyword evidence="3" id="KW-1185">Reference proteome</keyword>